<organism evidence="1 2">
    <name type="scientific">Paenibacillus silagei</name>
    <dbReference type="NCBI Taxonomy" id="1670801"/>
    <lineage>
        <taxon>Bacteria</taxon>
        <taxon>Bacillati</taxon>
        <taxon>Bacillota</taxon>
        <taxon>Bacilli</taxon>
        <taxon>Bacillales</taxon>
        <taxon>Paenibacillaceae</taxon>
        <taxon>Paenibacillus</taxon>
    </lineage>
</organism>
<sequence length="118" mass="13498">MSINFFEHREIISNNMVIFLRLRGISKLSLSKQTGIPRLTIDQIISGETPSPKQYNLQLTNINHTYELPEDYFITSLPSVQPTYAYSSIGDSAKDPVVRELLDGLDNILDIYSLYHLH</sequence>
<dbReference type="Proteomes" id="UP000773462">
    <property type="component" value="Unassembled WGS sequence"/>
</dbReference>
<name>A0ABS4NX87_9BACL</name>
<accession>A0ABS4NX87</accession>
<comment type="caution">
    <text evidence="1">The sequence shown here is derived from an EMBL/GenBank/DDBJ whole genome shotgun (WGS) entry which is preliminary data.</text>
</comment>
<proteinExistence type="predicted"/>
<evidence type="ECO:0000313" key="1">
    <source>
        <dbReference type="EMBL" id="MBP2114054.1"/>
    </source>
</evidence>
<evidence type="ECO:0000313" key="2">
    <source>
        <dbReference type="Proteomes" id="UP000773462"/>
    </source>
</evidence>
<dbReference type="EMBL" id="JAGGLV010000015">
    <property type="protein sequence ID" value="MBP2114054.1"/>
    <property type="molecule type" value="Genomic_DNA"/>
</dbReference>
<reference evidence="1 2" key="1">
    <citation type="submission" date="2021-03" db="EMBL/GenBank/DDBJ databases">
        <title>Genomic Encyclopedia of Type Strains, Phase IV (KMG-IV): sequencing the most valuable type-strain genomes for metagenomic binning, comparative biology and taxonomic classification.</title>
        <authorList>
            <person name="Goeker M."/>
        </authorList>
    </citation>
    <scope>NUCLEOTIDE SEQUENCE [LARGE SCALE GENOMIC DNA]</scope>
    <source>
        <strain evidence="1 2">DSM 101953</strain>
    </source>
</reference>
<gene>
    <name evidence="1" type="ORF">J2Z70_004215</name>
</gene>
<protein>
    <submittedName>
        <fullName evidence="1">Transcriptional regulator with XRE-family HTH domain</fullName>
    </submittedName>
</protein>
<dbReference type="RefSeq" id="WP_209876391.1">
    <property type="nucleotide sequence ID" value="NZ_JAGGLV010000015.1"/>
</dbReference>
<keyword evidence="2" id="KW-1185">Reference proteome</keyword>